<evidence type="ECO:0000313" key="2">
    <source>
        <dbReference type="EMBL" id="KAH3791927.1"/>
    </source>
</evidence>
<comment type="caution">
    <text evidence="2">The sequence shown here is derived from an EMBL/GenBank/DDBJ whole genome shotgun (WGS) entry which is preliminary data.</text>
</comment>
<feature type="region of interest" description="Disordered" evidence="1">
    <location>
        <begin position="465"/>
        <end position="498"/>
    </location>
</feature>
<evidence type="ECO:0000256" key="1">
    <source>
        <dbReference type="SAM" id="MobiDB-lite"/>
    </source>
</evidence>
<accession>A0A9D4F9U6</accession>
<dbReference type="OrthoDB" id="6117169at2759"/>
<keyword evidence="3" id="KW-1185">Reference proteome</keyword>
<protein>
    <submittedName>
        <fullName evidence="2">Uncharacterized protein</fullName>
    </submittedName>
</protein>
<dbReference type="AlphaFoldDB" id="A0A9D4F9U6"/>
<dbReference type="Proteomes" id="UP000828390">
    <property type="component" value="Unassembled WGS sequence"/>
</dbReference>
<reference evidence="2" key="1">
    <citation type="journal article" date="2019" name="bioRxiv">
        <title>The Genome of the Zebra Mussel, Dreissena polymorpha: A Resource for Invasive Species Research.</title>
        <authorList>
            <person name="McCartney M.A."/>
            <person name="Auch B."/>
            <person name="Kono T."/>
            <person name="Mallez S."/>
            <person name="Zhang Y."/>
            <person name="Obille A."/>
            <person name="Becker A."/>
            <person name="Abrahante J.E."/>
            <person name="Garbe J."/>
            <person name="Badalamenti J.P."/>
            <person name="Herman A."/>
            <person name="Mangelson H."/>
            <person name="Liachko I."/>
            <person name="Sullivan S."/>
            <person name="Sone E.D."/>
            <person name="Koren S."/>
            <person name="Silverstein K.A.T."/>
            <person name="Beckman K.B."/>
            <person name="Gohl D.M."/>
        </authorList>
    </citation>
    <scope>NUCLEOTIDE SEQUENCE</scope>
    <source>
        <strain evidence="2">Duluth1</strain>
        <tissue evidence="2">Whole animal</tissue>
    </source>
</reference>
<gene>
    <name evidence="2" type="ORF">DPMN_145417</name>
</gene>
<evidence type="ECO:0000313" key="3">
    <source>
        <dbReference type="Proteomes" id="UP000828390"/>
    </source>
</evidence>
<sequence>MVGNKDGEIKCKEEHNRIVEPIKDHAFSSIHGTEHIDCFEGVICQKVTTVEEEVSLEGKYALGLNGNVIANNNKENNNIKIYVDTLKNQGSISLRNEDYALEVMEKQIDNSTRLVNTETFEVDTLEVDQCVGFDDNNDTCEVILNDEGVQCVRSTKPYALITCDWSARCESVVVPELSEAEHCTHVGSSSQSEGSVIIDEVADVNDKVVGEAPVEIMIEHTDEVDNTDVGKAVVTGTLTPNAERCSSSNKHDVGEPNGIDGNPVLHTSHSSDVTICTVSRPVSLDDSLAEIFTAGLPDDLEIKFQDNQDPNIDGLENERVDTRISECSVVSSIGGCMTSSQLAEIDWNSQFPTYSPEEQTRDLQQTGLSPVLLINETIEQRETTPDKEATESGEAILKRGLLVSRGQTITKETSIGTVATLVKVTLVSGETFCKKETNISGKTTLEKEIPMSAPVTIENGASVPREASGEKGAADFGAETKTKESCNNHSVDGSPYQHKDGSAIVRGIIHELSQMNKLLLRTKRDMETSHRKRQK</sequence>
<organism evidence="2 3">
    <name type="scientific">Dreissena polymorpha</name>
    <name type="common">Zebra mussel</name>
    <name type="synonym">Mytilus polymorpha</name>
    <dbReference type="NCBI Taxonomy" id="45954"/>
    <lineage>
        <taxon>Eukaryota</taxon>
        <taxon>Metazoa</taxon>
        <taxon>Spiralia</taxon>
        <taxon>Lophotrochozoa</taxon>
        <taxon>Mollusca</taxon>
        <taxon>Bivalvia</taxon>
        <taxon>Autobranchia</taxon>
        <taxon>Heteroconchia</taxon>
        <taxon>Euheterodonta</taxon>
        <taxon>Imparidentia</taxon>
        <taxon>Neoheterodontei</taxon>
        <taxon>Myida</taxon>
        <taxon>Dreissenoidea</taxon>
        <taxon>Dreissenidae</taxon>
        <taxon>Dreissena</taxon>
    </lineage>
</organism>
<dbReference type="EMBL" id="JAIWYP010000007">
    <property type="protein sequence ID" value="KAH3791927.1"/>
    <property type="molecule type" value="Genomic_DNA"/>
</dbReference>
<feature type="compositionally biased region" description="Basic and acidic residues" evidence="1">
    <location>
        <begin position="467"/>
        <end position="486"/>
    </location>
</feature>
<proteinExistence type="predicted"/>
<name>A0A9D4F9U6_DREPO</name>
<reference evidence="2" key="2">
    <citation type="submission" date="2020-11" db="EMBL/GenBank/DDBJ databases">
        <authorList>
            <person name="McCartney M.A."/>
            <person name="Auch B."/>
            <person name="Kono T."/>
            <person name="Mallez S."/>
            <person name="Becker A."/>
            <person name="Gohl D.M."/>
            <person name="Silverstein K.A.T."/>
            <person name="Koren S."/>
            <person name="Bechman K.B."/>
            <person name="Herman A."/>
            <person name="Abrahante J.E."/>
            <person name="Garbe J."/>
        </authorList>
    </citation>
    <scope>NUCLEOTIDE SEQUENCE</scope>
    <source>
        <strain evidence="2">Duluth1</strain>
        <tissue evidence="2">Whole animal</tissue>
    </source>
</reference>